<dbReference type="InterPro" id="IPR007893">
    <property type="entry name" value="Spore_coat_U/FanG"/>
</dbReference>
<feature type="signal peptide" evidence="1">
    <location>
        <begin position="1"/>
        <end position="22"/>
    </location>
</feature>
<reference evidence="3 4" key="1">
    <citation type="submission" date="2012-11" db="EMBL/GenBank/DDBJ databases">
        <authorList>
            <person name="Linke B."/>
        </authorList>
    </citation>
    <scope>NUCLEOTIDE SEQUENCE [LARGE SCALE GENOMIC DNA]</scope>
    <source>
        <strain evidence="4">CFBP 1232</strain>
    </source>
</reference>
<evidence type="ECO:0000259" key="2">
    <source>
        <dbReference type="Pfam" id="PF05229"/>
    </source>
</evidence>
<proteinExistence type="predicted"/>
<comment type="caution">
    <text evidence="3">The sequence shown here is derived from an EMBL/GenBank/DDBJ whole genome shotgun (WGS) entry which is preliminary data.</text>
</comment>
<reference evidence="3 4" key="2">
    <citation type="submission" date="2013-04" db="EMBL/GenBank/DDBJ databases">
        <title>Comparative genomics of 12 strains of Erwinia amylovora identifies a pan-genome with a large conserved core and provides insights into host specificity.</title>
        <authorList>
            <person name="Mann R.A."/>
            <person name="Smits T.H.M."/>
            <person name="Buehlmann A."/>
            <person name="Blom J."/>
            <person name="Goesmann A."/>
            <person name="Frey J.E."/>
            <person name="Plummer K.M."/>
            <person name="Beer S.V."/>
            <person name="Luck J."/>
            <person name="Duffy B."/>
            <person name="Rodoni B."/>
        </authorList>
    </citation>
    <scope>NUCLEOTIDE SEQUENCE [LARGE SCALE GENOMIC DNA]</scope>
    <source>
        <strain evidence="4">CFBP 1232</strain>
    </source>
</reference>
<dbReference type="Proteomes" id="UP000013111">
    <property type="component" value="Unassembled WGS sequence"/>
</dbReference>
<evidence type="ECO:0000313" key="4">
    <source>
        <dbReference type="Proteomes" id="UP000013111"/>
    </source>
</evidence>
<dbReference type="SMART" id="SM00972">
    <property type="entry name" value="SCPU"/>
    <property type="match status" value="1"/>
</dbReference>
<dbReference type="AlphaFoldDB" id="A0A831ES63"/>
<dbReference type="InterPro" id="IPR053167">
    <property type="entry name" value="Spore_coat_component"/>
</dbReference>
<feature type="domain" description="Spore coat protein U/FanG" evidence="2">
    <location>
        <begin position="26"/>
        <end position="184"/>
    </location>
</feature>
<dbReference type="EMBL" id="CAPB01000006">
    <property type="protein sequence ID" value="CCO92459.1"/>
    <property type="molecule type" value="Genomic_DNA"/>
</dbReference>
<dbReference type="Pfam" id="PF05229">
    <property type="entry name" value="SCPU"/>
    <property type="match status" value="1"/>
</dbReference>
<gene>
    <name evidence="3" type="ORF">BN437_0494</name>
</gene>
<evidence type="ECO:0000313" key="3">
    <source>
        <dbReference type="EMBL" id="CCO92459.1"/>
    </source>
</evidence>
<dbReference type="PANTHER" id="PTHR37089">
    <property type="entry name" value="PROTEIN U-RELATED"/>
    <property type="match status" value="1"/>
</dbReference>
<organism evidence="3 4">
    <name type="scientific">Erwinia amylovora NBRC 12687 = CFBP 1232</name>
    <dbReference type="NCBI Taxonomy" id="1219359"/>
    <lineage>
        <taxon>Bacteria</taxon>
        <taxon>Pseudomonadati</taxon>
        <taxon>Pseudomonadota</taxon>
        <taxon>Gammaproteobacteria</taxon>
        <taxon>Enterobacterales</taxon>
        <taxon>Erwiniaceae</taxon>
        <taxon>Erwinia</taxon>
    </lineage>
</organism>
<keyword evidence="1" id="KW-0732">Signal</keyword>
<name>A0A831ES63_ERWAM</name>
<feature type="chain" id="PRO_5032368544" evidence="1">
    <location>
        <begin position="23"/>
        <end position="188"/>
    </location>
</feature>
<sequence>MKIKLFLLGCGLGLGVMSSGYADTATGTINATLNLTNSCLVNGQVGTTGINFGSLNFGTSPSTFTTLSASVSGSAGSGIYVNCSAGDTYNVQITGSNTAPATVYGTVTASPRYLISTTSSTTAIAYTLYPSSSSSTPIANNTNLTANGTSDPVLGSNYQIFGQITGGGNNAAIPEGTYTDVINVAVNY</sequence>
<protein>
    <submittedName>
        <fullName evidence="3">Type I pilus protein CsuA/B</fullName>
    </submittedName>
</protein>
<evidence type="ECO:0000256" key="1">
    <source>
        <dbReference type="SAM" id="SignalP"/>
    </source>
</evidence>
<accession>A0A831ES63</accession>
<dbReference type="GeneID" id="97604819"/>
<dbReference type="RefSeq" id="WP_004155280.1">
    <property type="nucleotide sequence ID" value="NZ_BAYW01000004.1"/>
</dbReference>